<keyword evidence="14" id="KW-1185">Reference proteome</keyword>
<dbReference type="Proteomes" id="UP001596138">
    <property type="component" value="Unassembled WGS sequence"/>
</dbReference>
<comment type="similarity">
    <text evidence="3">Belongs to the long-chain O-acyltransferase family.</text>
</comment>
<evidence type="ECO:0000256" key="1">
    <source>
        <dbReference type="ARBA" id="ARBA00004771"/>
    </source>
</evidence>
<keyword evidence="9" id="KW-0012">Acyltransferase</keyword>
<accession>A0ABW1T2A0</accession>
<sequence>MTVGRLSAFDAGLLALETDEAPLHIGALLILDGPAPDADLVRAELAHRAAALRECRQRVHRRPGDLRRPVWRDAPDVVPEAQLHAASLEPPGDRAALCRLVAQLMRVRLDTSGPLWQVWRIDGLEDGSWALLVTAHHTLIDGVSGAGLLTALLSSTDGNVRRVGSRVAPPAEPGLRERVRRIRQGVRTVAVPDLPPSLLNGALGRHRTWGWFTADLADLRRVAERSDCTINDVYLAALSGGLRTVLGNRAALGTETRVRVLVPVSTRRGPSDIRPGTMNAAFFVELPVHRRSAQEMLLDVADQTSRAKTDGVALATEQLLRVGDLVPAPLLDRAARAYARRGQARVNLVASDVRGPRTPLSLCGRQVREVVPCVPLALDVRATSALMSYAGRASLSVTVDSAVVPDAGLLVTAVAASLGELVQG</sequence>
<evidence type="ECO:0000259" key="12">
    <source>
        <dbReference type="Pfam" id="PF06974"/>
    </source>
</evidence>
<name>A0ABW1T2A0_9ACTN</name>
<dbReference type="RefSeq" id="WP_386766137.1">
    <property type="nucleotide sequence ID" value="NZ_JBHSTI010000008.1"/>
</dbReference>
<dbReference type="InterPro" id="IPR045034">
    <property type="entry name" value="O-acyltransferase_WSD1-like"/>
</dbReference>
<feature type="domain" description="O-acyltransferase WSD1-like N-terminal" evidence="11">
    <location>
        <begin position="6"/>
        <end position="184"/>
    </location>
</feature>
<dbReference type="SUPFAM" id="SSF52777">
    <property type="entry name" value="CoA-dependent acyltransferases"/>
    <property type="match status" value="1"/>
</dbReference>
<evidence type="ECO:0000256" key="8">
    <source>
        <dbReference type="ARBA" id="ARBA00023098"/>
    </source>
</evidence>
<comment type="pathway">
    <text evidence="1">Glycerolipid metabolism; triacylglycerol biosynthesis.</text>
</comment>
<proteinExistence type="inferred from homology"/>
<dbReference type="EC" id="2.3.1.20" evidence="4"/>
<evidence type="ECO:0000256" key="6">
    <source>
        <dbReference type="ARBA" id="ARBA00022679"/>
    </source>
</evidence>
<comment type="catalytic activity">
    <reaction evidence="10">
        <text>an acyl-CoA + a 1,2-diacyl-sn-glycerol = a triacyl-sn-glycerol + CoA</text>
        <dbReference type="Rhea" id="RHEA:10868"/>
        <dbReference type="ChEBI" id="CHEBI:17815"/>
        <dbReference type="ChEBI" id="CHEBI:57287"/>
        <dbReference type="ChEBI" id="CHEBI:58342"/>
        <dbReference type="ChEBI" id="CHEBI:64615"/>
        <dbReference type="EC" id="2.3.1.20"/>
    </reaction>
</comment>
<evidence type="ECO:0000256" key="3">
    <source>
        <dbReference type="ARBA" id="ARBA00009587"/>
    </source>
</evidence>
<feature type="domain" description="O-acyltransferase WSD1 C-terminal" evidence="12">
    <location>
        <begin position="280"/>
        <end position="421"/>
    </location>
</feature>
<evidence type="ECO:0000256" key="5">
    <source>
        <dbReference type="ARBA" id="ARBA00022516"/>
    </source>
</evidence>
<dbReference type="InterPro" id="IPR004255">
    <property type="entry name" value="O-acyltransferase_WSD1_N"/>
</dbReference>
<evidence type="ECO:0000259" key="11">
    <source>
        <dbReference type="Pfam" id="PF03007"/>
    </source>
</evidence>
<evidence type="ECO:0000256" key="7">
    <source>
        <dbReference type="ARBA" id="ARBA00022798"/>
    </source>
</evidence>
<keyword evidence="8" id="KW-0443">Lipid metabolism</keyword>
<evidence type="ECO:0000256" key="2">
    <source>
        <dbReference type="ARBA" id="ARBA00005189"/>
    </source>
</evidence>
<protein>
    <recommendedName>
        <fullName evidence="4">diacylglycerol O-acyltransferase</fullName>
        <ecNumber evidence="4">2.3.1.20</ecNumber>
    </recommendedName>
</protein>
<keyword evidence="6" id="KW-0808">Transferase</keyword>
<evidence type="ECO:0000256" key="4">
    <source>
        <dbReference type="ARBA" id="ARBA00013244"/>
    </source>
</evidence>
<evidence type="ECO:0000313" key="14">
    <source>
        <dbReference type="Proteomes" id="UP001596138"/>
    </source>
</evidence>
<organism evidence="13 14">
    <name type="scientific">Longivirga aurantiaca</name>
    <dbReference type="NCBI Taxonomy" id="1837743"/>
    <lineage>
        <taxon>Bacteria</taxon>
        <taxon>Bacillati</taxon>
        <taxon>Actinomycetota</taxon>
        <taxon>Actinomycetes</taxon>
        <taxon>Sporichthyales</taxon>
        <taxon>Sporichthyaceae</taxon>
        <taxon>Longivirga</taxon>
    </lineage>
</organism>
<dbReference type="PANTHER" id="PTHR31650:SF1">
    <property type="entry name" value="WAX ESTER SYNTHASE_DIACYLGLYCEROL ACYLTRANSFERASE 4-RELATED"/>
    <property type="match status" value="1"/>
</dbReference>
<keyword evidence="5" id="KW-0444">Lipid biosynthesis</keyword>
<dbReference type="InterPro" id="IPR009721">
    <property type="entry name" value="O-acyltransferase_WSD1_C"/>
</dbReference>
<gene>
    <name evidence="13" type="ORF">ACFQGU_09765</name>
</gene>
<evidence type="ECO:0000256" key="10">
    <source>
        <dbReference type="ARBA" id="ARBA00048109"/>
    </source>
</evidence>
<dbReference type="Gene3D" id="3.30.559.10">
    <property type="entry name" value="Chloramphenicol acetyltransferase-like domain"/>
    <property type="match status" value="1"/>
</dbReference>
<reference evidence="14" key="1">
    <citation type="journal article" date="2019" name="Int. J. Syst. Evol. Microbiol.">
        <title>The Global Catalogue of Microorganisms (GCM) 10K type strain sequencing project: providing services to taxonomists for standard genome sequencing and annotation.</title>
        <authorList>
            <consortium name="The Broad Institute Genomics Platform"/>
            <consortium name="The Broad Institute Genome Sequencing Center for Infectious Disease"/>
            <person name="Wu L."/>
            <person name="Ma J."/>
        </authorList>
    </citation>
    <scope>NUCLEOTIDE SEQUENCE [LARGE SCALE GENOMIC DNA]</scope>
    <source>
        <strain evidence="14">CGMCC 4.7317</strain>
    </source>
</reference>
<evidence type="ECO:0000313" key="13">
    <source>
        <dbReference type="EMBL" id="MFC6238165.1"/>
    </source>
</evidence>
<dbReference type="EMBL" id="JBHSTI010000008">
    <property type="protein sequence ID" value="MFC6238165.1"/>
    <property type="molecule type" value="Genomic_DNA"/>
</dbReference>
<dbReference type="InterPro" id="IPR023213">
    <property type="entry name" value="CAT-like_dom_sf"/>
</dbReference>
<dbReference type="Pfam" id="PF03007">
    <property type="entry name" value="WS_DGAT_cat"/>
    <property type="match status" value="1"/>
</dbReference>
<keyword evidence="7" id="KW-0319">Glycerol metabolism</keyword>
<comment type="caution">
    <text evidence="13">The sequence shown here is derived from an EMBL/GenBank/DDBJ whole genome shotgun (WGS) entry which is preliminary data.</text>
</comment>
<comment type="pathway">
    <text evidence="2">Lipid metabolism.</text>
</comment>
<evidence type="ECO:0000256" key="9">
    <source>
        <dbReference type="ARBA" id="ARBA00023315"/>
    </source>
</evidence>
<dbReference type="PANTHER" id="PTHR31650">
    <property type="entry name" value="O-ACYLTRANSFERASE (WSD1-LIKE) FAMILY PROTEIN"/>
    <property type="match status" value="1"/>
</dbReference>
<dbReference type="Pfam" id="PF06974">
    <property type="entry name" value="WS_DGAT_C"/>
    <property type="match status" value="1"/>
</dbReference>